<feature type="compositionally biased region" description="Polar residues" evidence="1">
    <location>
        <begin position="281"/>
        <end position="290"/>
    </location>
</feature>
<evidence type="ECO:0008006" key="4">
    <source>
        <dbReference type="Google" id="ProtNLM"/>
    </source>
</evidence>
<dbReference type="InterPro" id="IPR039300">
    <property type="entry name" value="JASON"/>
</dbReference>
<accession>A0A7N0TP26</accession>
<feature type="compositionally biased region" description="Low complexity" evidence="1">
    <location>
        <begin position="210"/>
        <end position="222"/>
    </location>
</feature>
<name>A0A7N0TP26_KALFE</name>
<feature type="region of interest" description="Disordered" evidence="1">
    <location>
        <begin position="454"/>
        <end position="514"/>
    </location>
</feature>
<feature type="compositionally biased region" description="Basic and acidic residues" evidence="1">
    <location>
        <begin position="199"/>
        <end position="209"/>
    </location>
</feature>
<dbReference type="Proteomes" id="UP000594263">
    <property type="component" value="Unplaced"/>
</dbReference>
<proteinExistence type="predicted"/>
<dbReference type="OMA" id="CKGIPNT"/>
<feature type="compositionally biased region" description="Basic and acidic residues" evidence="1">
    <location>
        <begin position="292"/>
        <end position="323"/>
    </location>
</feature>
<keyword evidence="3" id="KW-1185">Reference proteome</keyword>
<feature type="compositionally biased region" description="Polar residues" evidence="1">
    <location>
        <begin position="492"/>
        <end position="505"/>
    </location>
</feature>
<feature type="compositionally biased region" description="Polar residues" evidence="1">
    <location>
        <begin position="143"/>
        <end position="155"/>
    </location>
</feature>
<feature type="region of interest" description="Disordered" evidence="1">
    <location>
        <begin position="136"/>
        <end position="172"/>
    </location>
</feature>
<sequence>MGCFLACFGSSKDKKGRRLQPNRVPSGARDQRRGYNPVEQVVYADESFKPVQQIVLRDGDVLPAQQAGCHNEGKLLSATSLVSMFQNQAADEFGAGIHGSVQEEASPIKSNLASPGSLGSRNQAADEFGAGIHGSVQEEASPIKSNLASPGSLVSRSRERSPDKSSSGGKKKVSFNSVVKTYEAVAATREVFDEVLGREEFSEKEKTEASAKSNKSNSLSEAGSNTSSLGSYPQNHRYQNCRESDDEEDELDYEESDMAVDEDDGDLEEDECSDGDVLTDSFFSMESTGRISPRDRISPEIISQEKKSGVTDSNHDIRGRDAYDQSVLNPVENLSQWKALKARGKPPLQPQKENSALDLQELPVISFSSEPNFNPAASFKSKLAHPEHQKQQMAVDASLSNWLMSPEPINKSKPSPVAFQNAIPQQTMSQGSYSPKSLDDRPILGALTVEELRLMSRTSSPRRSPTKSPDDMAIIGSVGSYWSHEESDKDSGSVSSYKGIPNTTSKYREDKRVNWHSTPFEARLEKALNQGSAEA</sequence>
<evidence type="ECO:0000256" key="1">
    <source>
        <dbReference type="SAM" id="MobiDB-lite"/>
    </source>
</evidence>
<dbReference type="EnsemblPlants" id="Kaladp0040s0663.1.v1.1">
    <property type="protein sequence ID" value="Kaladp0040s0663.1.v1.1"/>
    <property type="gene ID" value="Kaladp0040s0663.v1.1"/>
</dbReference>
<protein>
    <recommendedName>
        <fullName evidence="4">Protein JASON</fullName>
    </recommendedName>
</protein>
<feature type="compositionally biased region" description="Polar residues" evidence="1">
    <location>
        <begin position="223"/>
        <end position="238"/>
    </location>
</feature>
<feature type="region of interest" description="Disordered" evidence="1">
    <location>
        <begin position="12"/>
        <end position="35"/>
    </location>
</feature>
<dbReference type="GO" id="GO:0007142">
    <property type="term" value="P:male meiosis II"/>
    <property type="evidence" value="ECO:0007669"/>
    <property type="project" value="InterPro"/>
</dbReference>
<organism evidence="2 3">
    <name type="scientific">Kalanchoe fedtschenkoi</name>
    <name type="common">Lavender scallops</name>
    <name type="synonym">South American air plant</name>
    <dbReference type="NCBI Taxonomy" id="63787"/>
    <lineage>
        <taxon>Eukaryota</taxon>
        <taxon>Viridiplantae</taxon>
        <taxon>Streptophyta</taxon>
        <taxon>Embryophyta</taxon>
        <taxon>Tracheophyta</taxon>
        <taxon>Spermatophyta</taxon>
        <taxon>Magnoliopsida</taxon>
        <taxon>eudicotyledons</taxon>
        <taxon>Gunneridae</taxon>
        <taxon>Pentapetalae</taxon>
        <taxon>Saxifragales</taxon>
        <taxon>Crassulaceae</taxon>
        <taxon>Kalanchoe</taxon>
    </lineage>
</organism>
<evidence type="ECO:0000313" key="2">
    <source>
        <dbReference type="EnsemblPlants" id="Kaladp0040s0663.1.v1.1"/>
    </source>
</evidence>
<dbReference type="PANTHER" id="PTHR33318:SF4">
    <property type="entry name" value="OS04G0511700 PROTEIN"/>
    <property type="match status" value="1"/>
</dbReference>
<dbReference type="PANTHER" id="PTHR33318">
    <property type="entry name" value="ASPARTYL/GLUTAMYL-TRNA(ASN/GLN) AMIDOTRANSFERASE SUBUNIT"/>
    <property type="match status" value="1"/>
</dbReference>
<feature type="compositionally biased region" description="Low complexity" evidence="1">
    <location>
        <begin position="456"/>
        <end position="467"/>
    </location>
</feature>
<dbReference type="Gramene" id="Kaladp0040s0663.1.v1.1">
    <property type="protein sequence ID" value="Kaladp0040s0663.1.v1.1"/>
    <property type="gene ID" value="Kaladp0040s0663.v1.1"/>
</dbReference>
<reference evidence="2" key="1">
    <citation type="submission" date="2021-01" db="UniProtKB">
        <authorList>
            <consortium name="EnsemblPlants"/>
        </authorList>
    </citation>
    <scope>IDENTIFICATION</scope>
</reference>
<feature type="region of interest" description="Disordered" evidence="1">
    <location>
        <begin position="199"/>
        <end position="328"/>
    </location>
</feature>
<feature type="compositionally biased region" description="Acidic residues" evidence="1">
    <location>
        <begin position="244"/>
        <end position="274"/>
    </location>
</feature>
<dbReference type="AlphaFoldDB" id="A0A7N0TP26"/>
<evidence type="ECO:0000313" key="3">
    <source>
        <dbReference type="Proteomes" id="UP000594263"/>
    </source>
</evidence>